<keyword evidence="1" id="KW-1133">Transmembrane helix</keyword>
<keyword evidence="1" id="KW-0812">Transmembrane</keyword>
<evidence type="ECO:0008006" key="4">
    <source>
        <dbReference type="Google" id="ProtNLM"/>
    </source>
</evidence>
<accession>A0A6D2KBQ4</accession>
<dbReference type="Proteomes" id="UP000467841">
    <property type="component" value="Unassembled WGS sequence"/>
</dbReference>
<name>A0A6D2KBQ4_9BRAS</name>
<keyword evidence="1" id="KW-0472">Membrane</keyword>
<dbReference type="EMBL" id="CACVBM020001451">
    <property type="protein sequence ID" value="CAA7050451.1"/>
    <property type="molecule type" value="Genomic_DNA"/>
</dbReference>
<evidence type="ECO:0000256" key="1">
    <source>
        <dbReference type="SAM" id="Phobius"/>
    </source>
</evidence>
<dbReference type="AlphaFoldDB" id="A0A6D2KBQ4"/>
<evidence type="ECO:0000313" key="3">
    <source>
        <dbReference type="Proteomes" id="UP000467841"/>
    </source>
</evidence>
<organism evidence="2 3">
    <name type="scientific">Microthlaspi erraticum</name>
    <dbReference type="NCBI Taxonomy" id="1685480"/>
    <lineage>
        <taxon>Eukaryota</taxon>
        <taxon>Viridiplantae</taxon>
        <taxon>Streptophyta</taxon>
        <taxon>Embryophyta</taxon>
        <taxon>Tracheophyta</taxon>
        <taxon>Spermatophyta</taxon>
        <taxon>Magnoliopsida</taxon>
        <taxon>eudicotyledons</taxon>
        <taxon>Gunneridae</taxon>
        <taxon>Pentapetalae</taxon>
        <taxon>rosids</taxon>
        <taxon>malvids</taxon>
        <taxon>Brassicales</taxon>
        <taxon>Brassicaceae</taxon>
        <taxon>Coluteocarpeae</taxon>
        <taxon>Microthlaspi</taxon>
    </lineage>
</organism>
<reference evidence="2" key="1">
    <citation type="submission" date="2020-01" db="EMBL/GenBank/DDBJ databases">
        <authorList>
            <person name="Mishra B."/>
        </authorList>
    </citation>
    <scope>NUCLEOTIDE SEQUENCE [LARGE SCALE GENOMIC DNA]</scope>
</reference>
<keyword evidence="3" id="KW-1185">Reference proteome</keyword>
<protein>
    <recommendedName>
        <fullName evidence="4">F-box associated domain-containing protein</fullName>
    </recommendedName>
</protein>
<proteinExistence type="predicted"/>
<feature type="transmembrane region" description="Helical" evidence="1">
    <location>
        <begin position="116"/>
        <end position="133"/>
    </location>
</feature>
<evidence type="ECO:0000313" key="2">
    <source>
        <dbReference type="EMBL" id="CAA7050451.1"/>
    </source>
</evidence>
<sequence>MSREDRRWRKVYTITLHRFTPSVYFTPVAVSKRGNLVFYDNEKRLFKYYPRPDEFRCLSLDTCVISRYVENLVPFPLKPSHAYPNQVKSDSKKRISICRVFSRSCWITKVLQWNGFRILDILFTSLVIVGYVWCPL</sequence>
<gene>
    <name evidence="2" type="ORF">MERR_LOCUS37686</name>
</gene>
<comment type="caution">
    <text evidence="2">The sequence shown here is derived from an EMBL/GenBank/DDBJ whole genome shotgun (WGS) entry which is preliminary data.</text>
</comment>